<dbReference type="Proteomes" id="UP000823388">
    <property type="component" value="Chromosome 5N"/>
</dbReference>
<name>A0A8T0RN70_PANVG</name>
<accession>A0A8T0RN70</accession>
<evidence type="ECO:0000313" key="3">
    <source>
        <dbReference type="Proteomes" id="UP000823388"/>
    </source>
</evidence>
<keyword evidence="3" id="KW-1185">Reference proteome</keyword>
<reference evidence="2 3" key="1">
    <citation type="submission" date="2020-05" db="EMBL/GenBank/DDBJ databases">
        <title>WGS assembly of Panicum virgatum.</title>
        <authorList>
            <person name="Lovell J.T."/>
            <person name="Jenkins J."/>
            <person name="Shu S."/>
            <person name="Juenger T.E."/>
            <person name="Schmutz J."/>
        </authorList>
    </citation>
    <scope>NUCLEOTIDE SEQUENCE [LARGE SCALE GENOMIC DNA]</scope>
    <source>
        <strain evidence="3">cv. AP13</strain>
    </source>
</reference>
<feature type="compositionally biased region" description="Basic and acidic residues" evidence="1">
    <location>
        <begin position="36"/>
        <end position="45"/>
    </location>
</feature>
<organism evidence="2 3">
    <name type="scientific">Panicum virgatum</name>
    <name type="common">Blackwell switchgrass</name>
    <dbReference type="NCBI Taxonomy" id="38727"/>
    <lineage>
        <taxon>Eukaryota</taxon>
        <taxon>Viridiplantae</taxon>
        <taxon>Streptophyta</taxon>
        <taxon>Embryophyta</taxon>
        <taxon>Tracheophyta</taxon>
        <taxon>Spermatophyta</taxon>
        <taxon>Magnoliopsida</taxon>
        <taxon>Liliopsida</taxon>
        <taxon>Poales</taxon>
        <taxon>Poaceae</taxon>
        <taxon>PACMAD clade</taxon>
        <taxon>Panicoideae</taxon>
        <taxon>Panicodae</taxon>
        <taxon>Paniceae</taxon>
        <taxon>Panicinae</taxon>
        <taxon>Panicum</taxon>
        <taxon>Panicum sect. Hiantes</taxon>
    </lineage>
</organism>
<comment type="caution">
    <text evidence="2">The sequence shown here is derived from an EMBL/GenBank/DDBJ whole genome shotgun (WGS) entry which is preliminary data.</text>
</comment>
<evidence type="ECO:0000313" key="2">
    <source>
        <dbReference type="EMBL" id="KAG2587447.1"/>
    </source>
</evidence>
<feature type="compositionally biased region" description="Polar residues" evidence="1">
    <location>
        <begin position="1"/>
        <end position="12"/>
    </location>
</feature>
<gene>
    <name evidence="2" type="ORF">PVAP13_5NG151181</name>
</gene>
<feature type="compositionally biased region" description="Basic and acidic residues" evidence="1">
    <location>
        <begin position="70"/>
        <end position="83"/>
    </location>
</feature>
<sequence>MSGGRTRTSSQVAGGRARTGASGGRRARTGASGGRRAGEDQRRAAGEQARANVGPPASRRGRAASGGQRAGEDERPGGDERQHTGGRGRAAGLIRGGSRRESGGAGFFRSPLHYAWL</sequence>
<evidence type="ECO:0000256" key="1">
    <source>
        <dbReference type="SAM" id="MobiDB-lite"/>
    </source>
</evidence>
<proteinExistence type="predicted"/>
<dbReference type="AlphaFoldDB" id="A0A8T0RN70"/>
<feature type="region of interest" description="Disordered" evidence="1">
    <location>
        <begin position="1"/>
        <end position="110"/>
    </location>
</feature>
<protein>
    <submittedName>
        <fullName evidence="2">Uncharacterized protein</fullName>
    </submittedName>
</protein>
<dbReference type="EMBL" id="CM029046">
    <property type="protein sequence ID" value="KAG2587447.1"/>
    <property type="molecule type" value="Genomic_DNA"/>
</dbReference>